<evidence type="ECO:0000313" key="1">
    <source>
        <dbReference type="EMBL" id="KAB2823013.1"/>
    </source>
</evidence>
<sequence length="443" mass="49235">MKIFLIAWILFFLSGCTDESTLITSQESIQGYPINGSAVKAPWVKADVLLYELDLSKPDFLGDLVSKGTTDEQAKFIGITVPDVTRHYLLHVKSTEETYELGSNATPIINELYSFLPASLASDDTVERHLFATPLTTMAVKLAMQKADSKEGLFKGDEDGNITESEWLDSFNISTDIVKSLMGYSLVDDIDIYTQTPVVAHASSEGNKSDAFHYRLAIEATGALIQHLSKDNDSNTIFNDVLSDMADGNIEGAEHYNLEDVTRFSQALMTQPIVNGGDQTLSDFAEYLRSEAASININDDFSHQQPAQTLTQYYMVDVDNDGFVNSRDDDDDNDGLNDIQERLTARDTTLQPLQIFEKYAQQEIGARTPALNDYSDINIDVSDEVIDELNAFVFNELNKIDNDFSDIQKIEAYKTLQSAPPGTEQYQQAQQILAVNDTPDSTL</sequence>
<accession>A0A6N6RNP7</accession>
<dbReference type="PROSITE" id="PS51257">
    <property type="entry name" value="PROKAR_LIPOPROTEIN"/>
    <property type="match status" value="1"/>
</dbReference>
<name>A0A6N6RNP7_9GAMM</name>
<protein>
    <submittedName>
        <fullName evidence="1">Uncharacterized protein</fullName>
    </submittedName>
</protein>
<dbReference type="AlphaFoldDB" id="A0A6N6RNP7"/>
<evidence type="ECO:0000313" key="2">
    <source>
        <dbReference type="Proteomes" id="UP000434870"/>
    </source>
</evidence>
<dbReference type="EMBL" id="WBVP01000055">
    <property type="protein sequence ID" value="KAB2823013.1"/>
    <property type="molecule type" value="Genomic_DNA"/>
</dbReference>
<feature type="non-terminal residue" evidence="1">
    <location>
        <position position="443"/>
    </location>
</feature>
<organism evidence="1 2">
    <name type="scientific">Aliivibrio finisterrensis</name>
    <dbReference type="NCBI Taxonomy" id="511998"/>
    <lineage>
        <taxon>Bacteria</taxon>
        <taxon>Pseudomonadati</taxon>
        <taxon>Pseudomonadota</taxon>
        <taxon>Gammaproteobacteria</taxon>
        <taxon>Vibrionales</taxon>
        <taxon>Vibrionaceae</taxon>
        <taxon>Aliivibrio</taxon>
    </lineage>
</organism>
<gene>
    <name evidence="1" type="ORF">F8B77_17220</name>
</gene>
<dbReference type="Proteomes" id="UP000434870">
    <property type="component" value="Unassembled WGS sequence"/>
</dbReference>
<comment type="caution">
    <text evidence="1">The sequence shown here is derived from an EMBL/GenBank/DDBJ whole genome shotgun (WGS) entry which is preliminary data.</text>
</comment>
<dbReference type="RefSeq" id="WP_151656887.1">
    <property type="nucleotide sequence ID" value="NZ_WBVP01000055.1"/>
</dbReference>
<reference evidence="1 2" key="1">
    <citation type="submission" date="2019-09" db="EMBL/GenBank/DDBJ databases">
        <title>Genome of Aliivibrio finisterrensis LMG 23869 (type strain).</title>
        <authorList>
            <person name="Bowman J.P."/>
        </authorList>
    </citation>
    <scope>NUCLEOTIDE SEQUENCE [LARGE SCALE GENOMIC DNA]</scope>
    <source>
        <strain evidence="1 2">LMG 23869</strain>
    </source>
</reference>
<proteinExistence type="predicted"/>